<feature type="region of interest" description="Disordered" evidence="2">
    <location>
        <begin position="2151"/>
        <end position="2175"/>
    </location>
</feature>
<feature type="region of interest" description="Disordered" evidence="2">
    <location>
        <begin position="1"/>
        <end position="87"/>
    </location>
</feature>
<dbReference type="InterPro" id="IPR001849">
    <property type="entry name" value="PH_domain"/>
</dbReference>
<dbReference type="Proteomes" id="UP000076871">
    <property type="component" value="Unassembled WGS sequence"/>
</dbReference>
<feature type="compositionally biased region" description="Pro residues" evidence="2">
    <location>
        <begin position="1719"/>
        <end position="1728"/>
    </location>
</feature>
<feature type="compositionally biased region" description="Basic and acidic residues" evidence="2">
    <location>
        <begin position="2449"/>
        <end position="2477"/>
    </location>
</feature>
<feature type="region of interest" description="Disordered" evidence="2">
    <location>
        <begin position="1379"/>
        <end position="1403"/>
    </location>
</feature>
<feature type="compositionally biased region" description="Low complexity" evidence="2">
    <location>
        <begin position="1310"/>
        <end position="1331"/>
    </location>
</feature>
<feature type="compositionally biased region" description="Low complexity" evidence="2">
    <location>
        <begin position="955"/>
        <end position="964"/>
    </location>
</feature>
<feature type="compositionally biased region" description="Low complexity" evidence="2">
    <location>
        <begin position="1707"/>
        <end position="1718"/>
    </location>
</feature>
<dbReference type="EMBL" id="KV427633">
    <property type="protein sequence ID" value="KZT04943.1"/>
    <property type="molecule type" value="Genomic_DNA"/>
</dbReference>
<feature type="compositionally biased region" description="Polar residues" evidence="2">
    <location>
        <begin position="21"/>
        <end position="40"/>
    </location>
</feature>
<reference evidence="4 5" key="1">
    <citation type="journal article" date="2016" name="Mol. Biol. Evol.">
        <title>Comparative Genomics of Early-Diverging Mushroom-Forming Fungi Provides Insights into the Origins of Lignocellulose Decay Capabilities.</title>
        <authorList>
            <person name="Nagy L.G."/>
            <person name="Riley R."/>
            <person name="Tritt A."/>
            <person name="Adam C."/>
            <person name="Daum C."/>
            <person name="Floudas D."/>
            <person name="Sun H."/>
            <person name="Yadav J.S."/>
            <person name="Pangilinan J."/>
            <person name="Larsson K.H."/>
            <person name="Matsuura K."/>
            <person name="Barry K."/>
            <person name="Labutti K."/>
            <person name="Kuo R."/>
            <person name="Ohm R.A."/>
            <person name="Bhattacharya S.S."/>
            <person name="Shirouzu T."/>
            <person name="Yoshinaga Y."/>
            <person name="Martin F.M."/>
            <person name="Grigoriev I.V."/>
            <person name="Hibbett D.S."/>
        </authorList>
    </citation>
    <scope>NUCLEOTIDE SEQUENCE [LARGE SCALE GENOMIC DNA]</scope>
    <source>
        <strain evidence="4 5">93-53</strain>
    </source>
</reference>
<feature type="compositionally biased region" description="Low complexity" evidence="2">
    <location>
        <begin position="1"/>
        <end position="16"/>
    </location>
</feature>
<feature type="compositionally biased region" description="Low complexity" evidence="2">
    <location>
        <begin position="1810"/>
        <end position="1823"/>
    </location>
</feature>
<feature type="region of interest" description="Disordered" evidence="2">
    <location>
        <begin position="2325"/>
        <end position="2794"/>
    </location>
</feature>
<name>A0A165DIA1_9APHY</name>
<feature type="compositionally biased region" description="Basic and acidic residues" evidence="2">
    <location>
        <begin position="167"/>
        <end position="185"/>
    </location>
</feature>
<feature type="compositionally biased region" description="Polar residues" evidence="2">
    <location>
        <begin position="336"/>
        <end position="347"/>
    </location>
</feature>
<protein>
    <recommendedName>
        <fullName evidence="3">PH domain-containing protein</fullName>
    </recommendedName>
</protein>
<feature type="compositionally biased region" description="Basic and acidic residues" evidence="2">
    <location>
        <begin position="2519"/>
        <end position="2528"/>
    </location>
</feature>
<gene>
    <name evidence="4" type="ORF">LAESUDRAFT_702914</name>
</gene>
<feature type="compositionally biased region" description="Basic and acidic residues" evidence="2">
    <location>
        <begin position="2484"/>
        <end position="2493"/>
    </location>
</feature>
<feature type="compositionally biased region" description="Polar residues" evidence="2">
    <location>
        <begin position="2543"/>
        <end position="2555"/>
    </location>
</feature>
<feature type="coiled-coil region" evidence="1">
    <location>
        <begin position="2941"/>
        <end position="3011"/>
    </location>
</feature>
<dbReference type="SMART" id="SM00233">
    <property type="entry name" value="PH"/>
    <property type="match status" value="1"/>
</dbReference>
<feature type="region of interest" description="Disordered" evidence="2">
    <location>
        <begin position="1795"/>
        <end position="1935"/>
    </location>
</feature>
<evidence type="ECO:0000313" key="5">
    <source>
        <dbReference type="Proteomes" id="UP000076871"/>
    </source>
</evidence>
<feature type="region of interest" description="Disordered" evidence="2">
    <location>
        <begin position="105"/>
        <end position="125"/>
    </location>
</feature>
<feature type="compositionally biased region" description="Polar residues" evidence="2">
    <location>
        <begin position="489"/>
        <end position="501"/>
    </location>
</feature>
<feature type="region of interest" description="Disordered" evidence="2">
    <location>
        <begin position="919"/>
        <end position="1034"/>
    </location>
</feature>
<feature type="compositionally biased region" description="Pro residues" evidence="2">
    <location>
        <begin position="3280"/>
        <end position="3292"/>
    </location>
</feature>
<feature type="compositionally biased region" description="Pro residues" evidence="2">
    <location>
        <begin position="1798"/>
        <end position="1809"/>
    </location>
</feature>
<feature type="domain" description="PH" evidence="3">
    <location>
        <begin position="524"/>
        <end position="659"/>
    </location>
</feature>
<feature type="compositionally biased region" description="Low complexity" evidence="2">
    <location>
        <begin position="142"/>
        <end position="156"/>
    </location>
</feature>
<feature type="compositionally biased region" description="Low complexity" evidence="2">
    <location>
        <begin position="998"/>
        <end position="1019"/>
    </location>
</feature>
<evidence type="ECO:0000259" key="3">
    <source>
        <dbReference type="SMART" id="SM00233"/>
    </source>
</evidence>
<feature type="compositionally biased region" description="Polar residues" evidence="2">
    <location>
        <begin position="1020"/>
        <end position="1034"/>
    </location>
</feature>
<feature type="region of interest" description="Disordered" evidence="2">
    <location>
        <begin position="3212"/>
        <end position="3343"/>
    </location>
</feature>
<feature type="region of interest" description="Disordered" evidence="2">
    <location>
        <begin position="810"/>
        <end position="842"/>
    </location>
</feature>
<feature type="region of interest" description="Disordered" evidence="2">
    <location>
        <begin position="2227"/>
        <end position="2273"/>
    </location>
</feature>
<feature type="compositionally biased region" description="Polar residues" evidence="2">
    <location>
        <begin position="113"/>
        <end position="125"/>
    </location>
</feature>
<organism evidence="4 5">
    <name type="scientific">Laetiporus sulphureus 93-53</name>
    <dbReference type="NCBI Taxonomy" id="1314785"/>
    <lineage>
        <taxon>Eukaryota</taxon>
        <taxon>Fungi</taxon>
        <taxon>Dikarya</taxon>
        <taxon>Basidiomycota</taxon>
        <taxon>Agaricomycotina</taxon>
        <taxon>Agaricomycetes</taxon>
        <taxon>Polyporales</taxon>
        <taxon>Laetiporus</taxon>
    </lineage>
</organism>
<evidence type="ECO:0000256" key="1">
    <source>
        <dbReference type="SAM" id="Coils"/>
    </source>
</evidence>
<feature type="compositionally biased region" description="Basic and acidic residues" evidence="2">
    <location>
        <begin position="2706"/>
        <end position="2715"/>
    </location>
</feature>
<feature type="region of interest" description="Disordered" evidence="2">
    <location>
        <begin position="2866"/>
        <end position="2900"/>
    </location>
</feature>
<feature type="compositionally biased region" description="Polar residues" evidence="2">
    <location>
        <begin position="283"/>
        <end position="293"/>
    </location>
</feature>
<feature type="compositionally biased region" description="Basic and acidic residues" evidence="2">
    <location>
        <begin position="2626"/>
        <end position="2635"/>
    </location>
</feature>
<feature type="region of interest" description="Disordered" evidence="2">
    <location>
        <begin position="1184"/>
        <end position="1274"/>
    </location>
</feature>
<feature type="compositionally biased region" description="Low complexity" evidence="2">
    <location>
        <begin position="1632"/>
        <end position="1643"/>
    </location>
</feature>
<feature type="compositionally biased region" description="Low complexity" evidence="2">
    <location>
        <begin position="919"/>
        <end position="944"/>
    </location>
</feature>
<feature type="compositionally biased region" description="Low complexity" evidence="2">
    <location>
        <begin position="1569"/>
        <end position="1597"/>
    </location>
</feature>
<feature type="region of interest" description="Disordered" evidence="2">
    <location>
        <begin position="1554"/>
        <end position="1648"/>
    </location>
</feature>
<feature type="region of interest" description="Disordered" evidence="2">
    <location>
        <begin position="2201"/>
        <end position="2220"/>
    </location>
</feature>
<feature type="region of interest" description="Disordered" evidence="2">
    <location>
        <begin position="1509"/>
        <end position="1535"/>
    </location>
</feature>
<feature type="compositionally biased region" description="Low complexity" evidence="2">
    <location>
        <begin position="384"/>
        <end position="400"/>
    </location>
</feature>
<dbReference type="SUPFAM" id="SSF50729">
    <property type="entry name" value="PH domain-like"/>
    <property type="match status" value="1"/>
</dbReference>
<feature type="compositionally biased region" description="Pro residues" evidence="2">
    <location>
        <begin position="3246"/>
        <end position="3258"/>
    </location>
</feature>
<dbReference type="InParanoid" id="A0A165DIA1"/>
<feature type="compositionally biased region" description="Basic and acidic residues" evidence="2">
    <location>
        <begin position="425"/>
        <end position="436"/>
    </location>
</feature>
<evidence type="ECO:0000313" key="4">
    <source>
        <dbReference type="EMBL" id="KZT04943.1"/>
    </source>
</evidence>
<feature type="region of interest" description="Disordered" evidence="2">
    <location>
        <begin position="384"/>
        <end position="410"/>
    </location>
</feature>
<feature type="region of interest" description="Disordered" evidence="2">
    <location>
        <begin position="1310"/>
        <end position="1344"/>
    </location>
</feature>
<dbReference type="STRING" id="1314785.A0A165DIA1"/>
<feature type="region of interest" description="Disordered" evidence="2">
    <location>
        <begin position="477"/>
        <end position="503"/>
    </location>
</feature>
<feature type="compositionally biased region" description="Low complexity" evidence="2">
    <location>
        <begin position="1205"/>
        <end position="1241"/>
    </location>
</feature>
<accession>A0A165DIA1</accession>
<feature type="compositionally biased region" description="Low complexity" evidence="2">
    <location>
        <begin position="672"/>
        <end position="691"/>
    </location>
</feature>
<dbReference type="GeneID" id="63823534"/>
<feature type="region of interest" description="Disordered" evidence="2">
    <location>
        <begin position="142"/>
        <end position="238"/>
    </location>
</feature>
<feature type="region of interest" description="Disordered" evidence="2">
    <location>
        <begin position="256"/>
        <end position="295"/>
    </location>
</feature>
<feature type="compositionally biased region" description="Low complexity" evidence="2">
    <location>
        <begin position="1606"/>
        <end position="1624"/>
    </location>
</feature>
<dbReference type="OrthoDB" id="2507336at2759"/>
<feature type="compositionally biased region" description="Polar residues" evidence="2">
    <location>
        <begin position="985"/>
        <end position="997"/>
    </location>
</feature>
<keyword evidence="5" id="KW-1185">Reference proteome</keyword>
<feature type="compositionally biased region" description="Low complexity" evidence="2">
    <location>
        <begin position="3234"/>
        <end position="3245"/>
    </location>
</feature>
<sequence length="3343" mass="360923">MTEYSTTTPSTRPRSPLFGTATFSTLSPSRTPISPSIFSSERSDTPIASSYDSDDASSLLGMRRITVSPSPSSKHSDIYPDDTSARGVDAELSSIDDQIDDFLSEMSHDSPARTPSTFTSLTGPSTYTSYTEPYAFTSYTGTQTASGSLSSGSQPSVDYRPAGSPLMDRDRRVLSTISEHTENTRSRPNSFEQPGAKPTTHYSNGSSGDEHKQSGHARASTEPGGTTHTPGRALPATPGLRVVEKIAFFEDKDKASGTSPLRVLGHSRTASAPSGPRSPSPVTPTQSHSMPNLSTAGYGYSTTGYGSPSNKSPASLFYSGFDSTMSSMLSPPRPATSLSGDSRVPPSTTGTAVFTNYSPGHIGLQTASPSTSYVNGSSSTFTPSFTGTSLHTTPTSSTATAQPMSHSERSAVNQVRSVINRWKERTPSMGRSDHSVDSPSPAVSEGLFSIRRRASRGSARLRDQALQAAYRQSGRSISDQVIPEAGVPESTNGSESLSTSGLLPPPFDLAELGQYAGTSDSQEPVRIGLLWYLNVHAPPPYRWQRCQALLYPHMLLLSWVAPGGGRGVVTLDLLNCTEVRSTASPTHHAAQDDVGTLAAITQSQNASTAGEAQMGELELVQALCPFQLLYTDGIERLGTDSPRERVRWVSAIWDVLDRAVSIPDRSATGSPTGSIRTIRSSTSTASTQSTSAGSALTRYVPLVENIPDISDLVSLSGSSTHTGLSRHPSLASTHRTRAADDLAVSNQTYVYPGDPRVIASSRSSSLRRTSSLTDLDEEFASAVRRARDARPGLGFGLSLAGGIPVGDGSPVTVSSGPRLGRDVYMSPPPTVGRVGDKVRGRESSTVSVSDGTFFTAPSFTDRIKTPTSSTYSSSFTHTFTPAVTKNSTGLTESESALEIVSGSGIDIVTSTLSLRETTSASSLGDSQSGSSHLSVPASSRSTLSRSREIRRRTPRSSSRSRSASYVGSTDDTIDRDTSPGYPSSRGRTATDDLSTLESYSRTDTYTYTPTPSTLSYTRSATETASDVPTRSVTTEASLPFRPRTPSEFSYMSLETIPSLHTTEYETAEVCSTEYETAPKCPTERTSEYETADVCTTEPGSEYITANVCSSDASTDYRTAECRCLKPDAIDDDAMSTMAPSTIPTIPSPPPESFMEREIQPEDAPLPSTTFNPSTEFSMFVEPTPSVLSSRSIPGPSPIQPPPSVPRSLPSMSSISSPTESSVTPTSSSLLTPTVPSTLRRSPIPPSPSVPESLWAAESDGSYESSLLRASPSVQSLALPEGVDASFDTSFLRPTSSVPSSTLTPITEVSTGATLSSASSSLTPTPSSASLPPSVPSPTPVSSRSSLAVPSLHLSRTASSVSAASSVSMRSSVLEPRSLMDFPMSEPSTMPSLPSTVKSQSPPIPVSSLARMLSPPSVPLPPSPMPSAPSGTMSVSISTPRGDVPSIMSDIETIPSQASSHILTHDVNRLLQYLHEIDGQRGAENREIAQDIQDIRRLLEDLRDNQRPIEVQMPETPPPVPMKDRSVGGSNAISSARLIPAARRELSMRDMAPGSRLIPLTLTPPPVRLPSPLSETESMSFLSSHHSDDLSLLESESYPPMPPSPSWPSSSDSSPASSPQSAGPRTPSPSSPAPSTSSSGTARPVPSINLGDLRDALTRMREEVGGLRDGQIEANHVLDELRNRALGQDVADVCRRIEDGLQQLLYQAQQPRSAEQQQPMPQPPPPQFPQAPQMQPQALEDLPESVYSLGSEPSLRDVVQRLRELGREQPQIQMPIPRRAGPSFDERLVDILSEGQPPVQQPVQPPPPIIPLTYRPGPRGTRPRSASPIFEGDLPPRPGTFPITRPVHTERPPARPIRTRQPASQYAMPPSSEGGESMYPPRGGPLGTGRPPVGPPGSDIDFDREVRRLRRQRQAGGDGFHDITRGPGRAPTAPAALGVPRSIGPSAPTEAGQAVPPPGAFAHAVPTILQVPFDEILGLLRENRAAHSASIDQIREIMRYLRDFNEWHGRDVQDRHTEMSGLSTRIDQIGGLLNELLDRRAEGIPGVIPTFPGAQRSVGMPPGVPQTGITMPQPQPGVGVYPPGFVPQPGVAVVPPIDGSRTPSPGFPPVIPPTPQQAQYPSQFPVTPPGPQYMLPAQPPPVLYTGPAVVGEEPPFMPPSPTYSGSSDRTLTDRTRSDEGSIRFIPPQGVPVQQVPGGQFFPPPGVTVLPPPPSQPPVVNVERDYTASPSIRHSGEERPADIGSGTRSPPLHVLTEPRVGSPRHPDAPYGQPSTMGGLQPQHTLVAQPPPGTHVLPPEVIRMRSASPIRSFGEEDRDAVPHGTFTRIDQPPGGHPFAPGYPSHAAAEPVPAQFDQREEPVLMQQSPPRSARPDFVPTPGMRTADPARPHYASRSPSPIRVHVPSQVEPEVPYGRIPSSHPRSIAGASRPVTIRVPSSRPELSPPPLEGYEDPRQRRARPDEEPHESDRDRGGPEDHRRSGSRAGGEFHDPDRSGRGFASGARSPGYSDAEEPARQRPRSQRAEPGHVELVRSPPPGTPHIQVERSPQPSVHGSSPRSEYGPLPPHSEPHRMERSPPTSGHVQVPSSEEEELPPPGPSRRSGVPPRSPAPPTYIEVSEPGAEPGYGRQELHSPETRTVHVAPSRSGSVTPRPHSAYLHGPGSPSHEIERSPSIASDLERTYGDADRRSPGASRVPTHPAEPSASYRVSRSEEPRPEYTRSIAPSVERMPSPLPVPPPRSEASGPPAGSQYAEPRDVGVPRTAFAEPGQFERPPASAAVDQYRASGPGELGFEEAERERADRFGALDQQLTDTLAAAQNAEERREQDFRANEDEREHIFEVNERRRDQEAMQRRDEIWRELEQRLASLVPQAQEPLPVPPPGETGAVTEGEVPPTAESEAGRALSVVSETPVEGTAPGVDTQSIIESIQSATQDAATRHAHEILETVRLEREELARERELAQAERDRHREELQVERARLDEEREARIRALTEENAALREENASIRAELENERQLRLTEDSERRERERAELLERDEAVRNQLSDITNLVSEQRDELTRTRSVADERWAEKQNWREQDNQRQDELREMVDRIIADREADKAQMEEERLARSNDPTIQHVLDEMANFRAEQDRILREMSDEWRNECAQMHERTMDAVRATAHEQIPFNIQGYLDEFSRSLANEVRMLLAEVGNLREQRRNLQYELGCLLTMKAKMGPGGEFDPDWRPATGPCAQNPATGAPPSEAPPQSEAPLPPPPPEEPAPARPGWRTMQPRLSRRSRRAQASAPPPPSEPPAPEPRPSESWATWQPNPAFVPTPPSVSVRHELLAPPQPSPGLFGPRSPRDSLNRG</sequence>
<keyword evidence="1" id="KW-0175">Coiled coil</keyword>
<dbReference type="RefSeq" id="XP_040762683.1">
    <property type="nucleotide sequence ID" value="XM_040906505.1"/>
</dbReference>
<feature type="compositionally biased region" description="Pro residues" evidence="2">
    <location>
        <begin position="2201"/>
        <end position="2215"/>
    </location>
</feature>
<feature type="region of interest" description="Disordered" evidence="2">
    <location>
        <begin position="326"/>
        <end position="347"/>
    </location>
</feature>
<evidence type="ECO:0000256" key="2">
    <source>
        <dbReference type="SAM" id="MobiDB-lite"/>
    </source>
</evidence>
<feature type="compositionally biased region" description="Pro residues" evidence="2">
    <location>
        <begin position="1194"/>
        <end position="1204"/>
    </location>
</feature>
<feature type="compositionally biased region" description="Low complexity" evidence="2">
    <location>
        <begin position="1924"/>
        <end position="1935"/>
    </location>
</feature>
<proteinExistence type="predicted"/>
<feature type="region of interest" description="Disordered" evidence="2">
    <location>
        <begin position="425"/>
        <end position="448"/>
    </location>
</feature>
<feature type="region of interest" description="Disordered" evidence="2">
    <location>
        <begin position="1707"/>
        <end position="1752"/>
    </location>
</feature>
<feature type="compositionally biased region" description="Basic and acidic residues" evidence="2">
    <location>
        <begin position="2674"/>
        <end position="2686"/>
    </location>
</feature>
<feature type="compositionally biased region" description="Polar residues" evidence="2">
    <location>
        <begin position="401"/>
        <end position="410"/>
    </location>
</feature>
<feature type="compositionally biased region" description="Polar residues" evidence="2">
    <location>
        <begin position="1385"/>
        <end position="1400"/>
    </location>
</feature>
<feature type="region of interest" description="Disordered" evidence="2">
    <location>
        <begin position="664"/>
        <end position="691"/>
    </location>
</feature>